<keyword evidence="3" id="KW-1185">Reference proteome</keyword>
<feature type="signal peptide" evidence="1">
    <location>
        <begin position="1"/>
        <end position="20"/>
    </location>
</feature>
<dbReference type="EMBL" id="AEWV01000014">
    <property type="protein sequence ID" value="EGC17798.1"/>
    <property type="molecule type" value="Genomic_DNA"/>
</dbReference>
<sequence>MKKYLIIATLLLAACSSAPKQPAHRTAANHNADYSALIMQAENQASGRVKAVLAQARIMTLLRGEIIKGGCWDYLDAAWTRAGVPRNQRKVVFAGNRNGHFASPDQLRAGDWIYHINHSYRGIEHSGMFIGWVDKERRLGLTLSYAGERRHEPARYKVYDLSSVYQITRAE</sequence>
<evidence type="ECO:0000313" key="3">
    <source>
        <dbReference type="Proteomes" id="UP000004088"/>
    </source>
</evidence>
<evidence type="ECO:0000313" key="2">
    <source>
        <dbReference type="EMBL" id="EGC17798.1"/>
    </source>
</evidence>
<dbReference type="AlphaFoldDB" id="F0EY69"/>
<dbReference type="RefSeq" id="WP_003782054.1">
    <property type="nucleotide sequence ID" value="NZ_GL870929.1"/>
</dbReference>
<dbReference type="STRING" id="888741.HMPREF9098_0776"/>
<evidence type="ECO:0000256" key="1">
    <source>
        <dbReference type="SAM" id="SignalP"/>
    </source>
</evidence>
<reference evidence="2 3" key="1">
    <citation type="submission" date="2011-01" db="EMBL/GenBank/DDBJ databases">
        <authorList>
            <person name="Muzny D."/>
            <person name="Qin X."/>
            <person name="Deng J."/>
            <person name="Jiang H."/>
            <person name="Liu Y."/>
            <person name="Qu J."/>
            <person name="Song X.-Z."/>
            <person name="Zhang L."/>
            <person name="Thornton R."/>
            <person name="Coyle M."/>
            <person name="Francisco L."/>
            <person name="Jackson L."/>
            <person name="Javaid M."/>
            <person name="Korchina V."/>
            <person name="Kovar C."/>
            <person name="Mata R."/>
            <person name="Mathew T."/>
            <person name="Ngo R."/>
            <person name="Nguyen L."/>
            <person name="Nguyen N."/>
            <person name="Okwuonu G."/>
            <person name="Ongeri F."/>
            <person name="Pham C."/>
            <person name="Simmons D."/>
            <person name="Wilczek-Boney K."/>
            <person name="Hale W."/>
            <person name="Jakkamsetti A."/>
            <person name="Pham P."/>
            <person name="Ruth R."/>
            <person name="San Lucas F."/>
            <person name="Warren J."/>
            <person name="Zhang J."/>
            <person name="Zhao Z."/>
            <person name="Zhou C."/>
            <person name="Zhu D."/>
            <person name="Lee S."/>
            <person name="Bess C."/>
            <person name="Blankenburg K."/>
            <person name="Forbes L."/>
            <person name="Fu Q."/>
            <person name="Gubbala S."/>
            <person name="Hirani K."/>
            <person name="Jayaseelan J.C."/>
            <person name="Lara F."/>
            <person name="Munidasa M."/>
            <person name="Palculict T."/>
            <person name="Patil S."/>
            <person name="Pu L.-L."/>
            <person name="Saada N."/>
            <person name="Tang L."/>
            <person name="Weissenberger G."/>
            <person name="Zhu Y."/>
            <person name="Hemphill L."/>
            <person name="Shang Y."/>
            <person name="Youmans B."/>
            <person name="Ayvaz T."/>
            <person name="Ross M."/>
            <person name="Santibanez J."/>
            <person name="Aqrawi P."/>
            <person name="Gross S."/>
            <person name="Joshi V."/>
            <person name="Fowler G."/>
            <person name="Nazareth L."/>
            <person name="Reid J."/>
            <person name="Worley K."/>
            <person name="Petrosino J."/>
            <person name="Highlander S."/>
            <person name="Gibbs R."/>
        </authorList>
    </citation>
    <scope>NUCLEOTIDE SEQUENCE [LARGE SCALE GENOMIC DNA]</scope>
    <source>
        <strain evidence="2 3">ATCC 33394</strain>
    </source>
</reference>
<keyword evidence="1" id="KW-0732">Signal</keyword>
<name>F0EY69_9NEIS</name>
<dbReference type="Proteomes" id="UP000004088">
    <property type="component" value="Unassembled WGS sequence"/>
</dbReference>
<proteinExistence type="predicted"/>
<dbReference type="HOGENOM" id="CLU_127684_0_0_4"/>
<gene>
    <name evidence="2" type="ORF">HMPREF9098_0776</name>
</gene>
<feature type="chain" id="PRO_5003246991" description="NlpC/P60 domain-containing protein" evidence="1">
    <location>
        <begin position="21"/>
        <end position="171"/>
    </location>
</feature>
<evidence type="ECO:0008006" key="4">
    <source>
        <dbReference type="Google" id="ProtNLM"/>
    </source>
</evidence>
<organism evidence="2 3">
    <name type="scientific">Kingella denitrificans ATCC 33394</name>
    <dbReference type="NCBI Taxonomy" id="888741"/>
    <lineage>
        <taxon>Bacteria</taxon>
        <taxon>Pseudomonadati</taxon>
        <taxon>Pseudomonadota</taxon>
        <taxon>Betaproteobacteria</taxon>
        <taxon>Neisseriales</taxon>
        <taxon>Neisseriaceae</taxon>
        <taxon>Kingella</taxon>
    </lineage>
</organism>
<comment type="caution">
    <text evidence="2">The sequence shown here is derived from an EMBL/GenBank/DDBJ whole genome shotgun (WGS) entry which is preliminary data.</text>
</comment>
<protein>
    <recommendedName>
        <fullName evidence="4">NlpC/P60 domain-containing protein</fullName>
    </recommendedName>
</protein>
<dbReference type="PROSITE" id="PS51257">
    <property type="entry name" value="PROKAR_LIPOPROTEIN"/>
    <property type="match status" value="1"/>
</dbReference>
<accession>F0EY69</accession>